<feature type="signal peptide" evidence="1">
    <location>
        <begin position="1"/>
        <end position="27"/>
    </location>
</feature>
<evidence type="ECO:0000256" key="1">
    <source>
        <dbReference type="SAM" id="SignalP"/>
    </source>
</evidence>
<evidence type="ECO:0000313" key="3">
    <source>
        <dbReference type="Proteomes" id="UP001059836"/>
    </source>
</evidence>
<sequence length="156" mass="17346">MKRLALLITTCAMIGAFGLAAAPSASALPKVGEQGLWVRSEHPIAQQLLAQMAALNNPDVADGPKRANIYDPNGTYKSVIDVWFRYVRSYKQGDVTWSTGTPQQNGATITMRVKSTAKGYGSFDEKYFWQKHEGRWKYDVIRWCRTSASCPGKNLV</sequence>
<evidence type="ECO:0008006" key="4">
    <source>
        <dbReference type="Google" id="ProtNLM"/>
    </source>
</evidence>
<dbReference type="RefSeq" id="WP_213244897.1">
    <property type="nucleotide sequence ID" value="NZ_CP045806.1"/>
</dbReference>
<gene>
    <name evidence="2" type="ORF">GII31_18740</name>
</gene>
<feature type="chain" id="PRO_5046758674" description="DUF4440 domain-containing protein" evidence="1">
    <location>
        <begin position="28"/>
        <end position="156"/>
    </location>
</feature>
<dbReference type="EMBL" id="CP045809">
    <property type="protein sequence ID" value="QHN36630.1"/>
    <property type="molecule type" value="Genomic_DNA"/>
</dbReference>
<evidence type="ECO:0000313" key="2">
    <source>
        <dbReference type="EMBL" id="QHN36630.1"/>
    </source>
</evidence>
<dbReference type="Proteomes" id="UP001059836">
    <property type="component" value="Chromosome"/>
</dbReference>
<reference evidence="2" key="1">
    <citation type="journal article" date="2021" name="Nat. Microbiol.">
        <title>Cocultivation of an ultrasmall environmental parasitic bacterium with lytic ability against bacteria associated with wastewater foams.</title>
        <authorList>
            <person name="Batinovic S."/>
            <person name="Rose J.J.A."/>
            <person name="Ratcliffe J."/>
            <person name="Seviour R.J."/>
            <person name="Petrovski S."/>
        </authorList>
    </citation>
    <scope>NUCLEOTIDE SEQUENCE</scope>
    <source>
        <strain evidence="2">CON9</strain>
    </source>
</reference>
<name>A0ABX6ILG4_9ACTN</name>
<keyword evidence="1" id="KW-0732">Signal</keyword>
<organism evidence="2 3">
    <name type="scientific">Gordonia pseudamarae</name>
    <dbReference type="NCBI Taxonomy" id="2831662"/>
    <lineage>
        <taxon>Bacteria</taxon>
        <taxon>Bacillati</taxon>
        <taxon>Actinomycetota</taxon>
        <taxon>Actinomycetes</taxon>
        <taxon>Mycobacteriales</taxon>
        <taxon>Gordoniaceae</taxon>
        <taxon>Gordonia</taxon>
    </lineage>
</organism>
<accession>A0ABX6ILG4</accession>
<keyword evidence="3" id="KW-1185">Reference proteome</keyword>
<proteinExistence type="predicted"/>
<protein>
    <recommendedName>
        <fullName evidence="4">DUF4440 domain-containing protein</fullName>
    </recommendedName>
</protein>